<dbReference type="PANTHER" id="PTHR11967:SF2">
    <property type="entry name" value="ALPHA-1-ACID GLYCOPROTEIN 1"/>
    <property type="match status" value="1"/>
</dbReference>
<evidence type="ECO:0000313" key="5">
    <source>
        <dbReference type="EMBL" id="NXL91758.1"/>
    </source>
</evidence>
<name>A0A7L0WKU3_ALELA</name>
<dbReference type="SUPFAM" id="SSF50814">
    <property type="entry name" value="Lipocalins"/>
    <property type="match status" value="1"/>
</dbReference>
<dbReference type="EMBL" id="VXAV01008345">
    <property type="protein sequence ID" value="NXL91758.1"/>
    <property type="molecule type" value="Genomic_DNA"/>
</dbReference>
<dbReference type="PANTHER" id="PTHR11967">
    <property type="entry name" value="ALPHA-1-ACID GLYCOPROTEIN"/>
    <property type="match status" value="1"/>
</dbReference>
<evidence type="ECO:0000256" key="1">
    <source>
        <dbReference type="ARBA" id="ARBA00004613"/>
    </source>
</evidence>
<evidence type="ECO:0000313" key="6">
    <source>
        <dbReference type="Proteomes" id="UP000562322"/>
    </source>
</evidence>
<keyword evidence="3" id="KW-0732">Signal</keyword>
<dbReference type="Gene3D" id="2.40.128.20">
    <property type="match status" value="1"/>
</dbReference>
<dbReference type="AlphaFoldDB" id="A0A7L0WKU3"/>
<comment type="subcellular location">
    <subcellularLocation>
        <location evidence="1">Secreted</location>
    </subcellularLocation>
</comment>
<dbReference type="InterPro" id="IPR012674">
    <property type="entry name" value="Calycin"/>
</dbReference>
<feature type="non-terminal residue" evidence="5">
    <location>
        <position position="1"/>
    </location>
</feature>
<sequence>LIVTTGLAHTHAAESPTCAPLLPAVMDNETVAGLLGHWVYIASASRYPPHLAEMKHLKHATFTFLPGSHEDEFNVTEVMRLNETCVVRNTGRILLFRHNSTMVHEEGEEVSRAELIRSDKDLFVLRHIKDTYVGLSLSARTPEVSKEQMEEFEAQVHCHGFTPEETFFTS</sequence>
<proteinExistence type="predicted"/>
<dbReference type="Proteomes" id="UP000562322">
    <property type="component" value="Unassembled WGS sequence"/>
</dbReference>
<dbReference type="InterPro" id="IPR022734">
    <property type="entry name" value="ApoM"/>
</dbReference>
<organism evidence="5 6">
    <name type="scientific">Alectura lathami</name>
    <name type="common">Australian brush turkey</name>
    <dbReference type="NCBI Taxonomy" id="81907"/>
    <lineage>
        <taxon>Eukaryota</taxon>
        <taxon>Metazoa</taxon>
        <taxon>Chordata</taxon>
        <taxon>Craniata</taxon>
        <taxon>Vertebrata</taxon>
        <taxon>Euteleostomi</taxon>
        <taxon>Archelosauria</taxon>
        <taxon>Archosauria</taxon>
        <taxon>Dinosauria</taxon>
        <taxon>Saurischia</taxon>
        <taxon>Theropoda</taxon>
        <taxon>Coelurosauria</taxon>
        <taxon>Aves</taxon>
        <taxon>Neognathae</taxon>
        <taxon>Galloanserae</taxon>
        <taxon>Galliformes</taxon>
        <taxon>Megapodiidae</taxon>
        <taxon>Alectura</taxon>
    </lineage>
</organism>
<dbReference type="Pfam" id="PF11032">
    <property type="entry name" value="ApoM"/>
    <property type="match status" value="1"/>
</dbReference>
<feature type="non-terminal residue" evidence="5">
    <location>
        <position position="170"/>
    </location>
</feature>
<reference evidence="5 6" key="1">
    <citation type="submission" date="2019-09" db="EMBL/GenBank/DDBJ databases">
        <title>Bird 10,000 Genomes (B10K) Project - Family phase.</title>
        <authorList>
            <person name="Zhang G."/>
        </authorList>
    </citation>
    <scope>NUCLEOTIDE SEQUENCE [LARGE SCALE GENOMIC DNA]</scope>
    <source>
        <strain evidence="5">B10K-DU-001-39</strain>
        <tissue evidence="5">Muscle</tissue>
    </source>
</reference>
<evidence type="ECO:0000256" key="2">
    <source>
        <dbReference type="ARBA" id="ARBA00022525"/>
    </source>
</evidence>
<keyword evidence="4" id="KW-0325">Glycoprotein</keyword>
<comment type="caution">
    <text evidence="5">The sequence shown here is derived from an EMBL/GenBank/DDBJ whole genome shotgun (WGS) entry which is preliminary data.</text>
</comment>
<keyword evidence="2" id="KW-0964">Secreted</keyword>
<gene>
    <name evidence="5" type="primary">Orm2</name>
    <name evidence="5" type="ORF">ALELAT_R05505</name>
</gene>
<protein>
    <submittedName>
        <fullName evidence="5">A1AG2 protein</fullName>
    </submittedName>
</protein>
<evidence type="ECO:0000256" key="4">
    <source>
        <dbReference type="ARBA" id="ARBA00023180"/>
    </source>
</evidence>
<evidence type="ECO:0000256" key="3">
    <source>
        <dbReference type="ARBA" id="ARBA00022729"/>
    </source>
</evidence>
<accession>A0A7L0WKU3</accession>
<dbReference type="OrthoDB" id="9393849at2759"/>
<dbReference type="GO" id="GO:0005615">
    <property type="term" value="C:extracellular space"/>
    <property type="evidence" value="ECO:0007669"/>
    <property type="project" value="TreeGrafter"/>
</dbReference>
<keyword evidence="6" id="KW-1185">Reference proteome</keyword>